<evidence type="ECO:0000256" key="5">
    <source>
        <dbReference type="ARBA" id="ARBA00022679"/>
    </source>
</evidence>
<evidence type="ECO:0000313" key="13">
    <source>
        <dbReference type="Proteomes" id="UP001296967"/>
    </source>
</evidence>
<dbReference type="PROSITE" id="PS00802">
    <property type="entry name" value="TRANSKETOLASE_2"/>
    <property type="match status" value="1"/>
</dbReference>
<sequence length="473" mass="51272">MIADSTRYWPRVRPGRQSLPSVPIIEGRPECRLINSPRSTVTVSASGLIACHATCSTTASSNRASASRACLGLPPIPRSLRRPWRTPQATRTASPLRSRPWNATARWPPRRSTSASPPMMCATPVICCYRCMKRPTRFLLSKGHAAPILWAALSEAGAIETDPLTLRQLDSDLEGHPTPRNPWSAEPTAATIAQVASERAQEASSLPLKVEYALGEQVATRAAFGSALQKLGSRFADLVVLDGDVKNSTKTELFAKTFPERFIEAQIAEQNMLSASGKRPCVATFAAFLTRAHDIIRMATHSQQRRMLICGSHAGISIGEDGPSQMGLEDMAMFRALNGTTVLYPADAVSAERLTEAGLEHDGIVYLRTTRGKTPVLYQSDERFEIGGSKTLAESTEDRLMLVAAGITVHTALEASTRLREQGMCTRVIDAYSVKPLDVATLQRAAEETGTLLVIEDHNRDGGLGDPACCCSF</sequence>
<evidence type="ECO:0000256" key="4">
    <source>
        <dbReference type="ARBA" id="ARBA00011738"/>
    </source>
</evidence>
<dbReference type="InterPro" id="IPR029061">
    <property type="entry name" value="THDP-binding"/>
</dbReference>
<dbReference type="InterPro" id="IPR020826">
    <property type="entry name" value="Transketolase_BS"/>
</dbReference>
<dbReference type="AlphaFoldDB" id="A0AAJ0UE93"/>
<comment type="caution">
    <text evidence="12">The sequence shown here is derived from an EMBL/GenBank/DDBJ whole genome shotgun (WGS) entry which is preliminary data.</text>
</comment>
<dbReference type="InterPro" id="IPR009014">
    <property type="entry name" value="Transketo_C/PFOR_II"/>
</dbReference>
<evidence type="ECO:0000256" key="2">
    <source>
        <dbReference type="ARBA" id="ARBA00001964"/>
    </source>
</evidence>
<proteinExistence type="inferred from homology"/>
<dbReference type="Pfam" id="PF02780">
    <property type="entry name" value="Transketolase_C"/>
    <property type="match status" value="1"/>
</dbReference>
<dbReference type="GO" id="GO:0046872">
    <property type="term" value="F:metal ion binding"/>
    <property type="evidence" value="ECO:0007669"/>
    <property type="project" value="UniProtKB-KW"/>
</dbReference>
<dbReference type="InterPro" id="IPR005475">
    <property type="entry name" value="Transketolase-like_Pyr-bd"/>
</dbReference>
<dbReference type="InterPro" id="IPR051424">
    <property type="entry name" value="Transketolase-like"/>
</dbReference>
<name>A0AAJ0UE93_HALSE</name>
<comment type="similarity">
    <text evidence="3">Belongs to the transketolase family.</text>
</comment>
<evidence type="ECO:0000256" key="3">
    <source>
        <dbReference type="ARBA" id="ARBA00007131"/>
    </source>
</evidence>
<evidence type="ECO:0000256" key="6">
    <source>
        <dbReference type="ARBA" id="ARBA00022723"/>
    </source>
</evidence>
<dbReference type="Proteomes" id="UP001296967">
    <property type="component" value="Unassembled WGS sequence"/>
</dbReference>
<evidence type="ECO:0000256" key="10">
    <source>
        <dbReference type="SAM" id="MobiDB-lite"/>
    </source>
</evidence>
<dbReference type="Pfam" id="PF02779">
    <property type="entry name" value="Transket_pyr"/>
    <property type="match status" value="1"/>
</dbReference>
<evidence type="ECO:0000313" key="12">
    <source>
        <dbReference type="EMBL" id="MBK5929838.1"/>
    </source>
</evidence>
<feature type="region of interest" description="Disordered" evidence="10">
    <location>
        <begin position="81"/>
        <end position="115"/>
    </location>
</feature>
<dbReference type="Gene3D" id="3.40.50.970">
    <property type="match status" value="2"/>
</dbReference>
<dbReference type="SUPFAM" id="SSF52518">
    <property type="entry name" value="Thiamin diphosphate-binding fold (THDP-binding)"/>
    <property type="match status" value="2"/>
</dbReference>
<protein>
    <recommendedName>
        <fullName evidence="11">Transketolase-like pyrimidine-binding domain-containing protein</fullName>
    </recommendedName>
</protein>
<evidence type="ECO:0000256" key="8">
    <source>
        <dbReference type="ARBA" id="ARBA00022842"/>
    </source>
</evidence>
<evidence type="ECO:0000259" key="11">
    <source>
        <dbReference type="SMART" id="SM00861"/>
    </source>
</evidence>
<dbReference type="GO" id="GO:0030976">
    <property type="term" value="F:thiamine pyrophosphate binding"/>
    <property type="evidence" value="ECO:0007669"/>
    <property type="project" value="TreeGrafter"/>
</dbReference>
<accession>A0AAJ0UE93</accession>
<dbReference type="GO" id="GO:0004802">
    <property type="term" value="F:transketolase activity"/>
    <property type="evidence" value="ECO:0007669"/>
    <property type="project" value="TreeGrafter"/>
</dbReference>
<dbReference type="PANTHER" id="PTHR43195:SF1">
    <property type="entry name" value="FI06132P-RELATED"/>
    <property type="match status" value="1"/>
</dbReference>
<comment type="subunit">
    <text evidence="4">Homodimer.</text>
</comment>
<keyword evidence="9" id="KW-0786">Thiamine pyrophosphate</keyword>
<dbReference type="Gene3D" id="3.40.50.920">
    <property type="match status" value="1"/>
</dbReference>
<evidence type="ECO:0000256" key="7">
    <source>
        <dbReference type="ARBA" id="ARBA00022837"/>
    </source>
</evidence>
<evidence type="ECO:0000256" key="1">
    <source>
        <dbReference type="ARBA" id="ARBA00001913"/>
    </source>
</evidence>
<keyword evidence="8" id="KW-0460">Magnesium</keyword>
<dbReference type="EMBL" id="NHSF01000025">
    <property type="protein sequence ID" value="MBK5929838.1"/>
    <property type="molecule type" value="Genomic_DNA"/>
</dbReference>
<keyword evidence="6" id="KW-0479">Metal-binding</keyword>
<comment type="cofactor">
    <cofactor evidence="2">
        <name>thiamine diphosphate</name>
        <dbReference type="ChEBI" id="CHEBI:58937"/>
    </cofactor>
</comment>
<gene>
    <name evidence="12" type="ORF">CCR82_04665</name>
</gene>
<dbReference type="SMART" id="SM00861">
    <property type="entry name" value="Transket_pyr"/>
    <property type="match status" value="1"/>
</dbReference>
<dbReference type="InterPro" id="IPR033248">
    <property type="entry name" value="Transketolase_C"/>
</dbReference>
<dbReference type="SUPFAM" id="SSF52922">
    <property type="entry name" value="TK C-terminal domain-like"/>
    <property type="match status" value="1"/>
</dbReference>
<reference evidence="12" key="2">
    <citation type="journal article" date="2020" name="Microorganisms">
        <title>Osmotic Adaptation and Compatible Solute Biosynthesis of Phototrophic Bacteria as Revealed from Genome Analyses.</title>
        <authorList>
            <person name="Imhoff J.F."/>
            <person name="Rahn T."/>
            <person name="Kunzel S."/>
            <person name="Keller A."/>
            <person name="Neulinger S.C."/>
        </authorList>
    </citation>
    <scope>NUCLEOTIDE SEQUENCE</scope>
    <source>
        <strain evidence="12">DSM 4395</strain>
    </source>
</reference>
<organism evidence="12 13">
    <name type="scientific">Halochromatium salexigens</name>
    <name type="common">Chromatium salexigens</name>
    <dbReference type="NCBI Taxonomy" id="49447"/>
    <lineage>
        <taxon>Bacteria</taxon>
        <taxon>Pseudomonadati</taxon>
        <taxon>Pseudomonadota</taxon>
        <taxon>Gammaproteobacteria</taxon>
        <taxon>Chromatiales</taxon>
        <taxon>Chromatiaceae</taxon>
        <taxon>Halochromatium</taxon>
    </lineage>
</organism>
<comment type="cofactor">
    <cofactor evidence="1">
        <name>Ca(2+)</name>
        <dbReference type="ChEBI" id="CHEBI:29108"/>
    </cofactor>
</comment>
<reference evidence="12" key="1">
    <citation type="submission" date="2017-05" db="EMBL/GenBank/DDBJ databases">
        <authorList>
            <person name="Imhoff J.F."/>
            <person name="Rahn T."/>
            <person name="Kuenzel S."/>
            <person name="Neulinger S.C."/>
        </authorList>
    </citation>
    <scope>NUCLEOTIDE SEQUENCE</scope>
    <source>
        <strain evidence="12">DSM 4395</strain>
    </source>
</reference>
<dbReference type="CDD" id="cd07033">
    <property type="entry name" value="TPP_PYR_DXS_TK_like"/>
    <property type="match status" value="1"/>
</dbReference>
<feature type="domain" description="Transketolase-like pyrimidine-binding" evidence="11">
    <location>
        <begin position="218"/>
        <end position="376"/>
    </location>
</feature>
<keyword evidence="5" id="KW-0808">Transferase</keyword>
<keyword evidence="7" id="KW-0106">Calcium</keyword>
<dbReference type="FunFam" id="3.40.50.970:FF:000129">
    <property type="entry name" value="Transketolase"/>
    <property type="match status" value="1"/>
</dbReference>
<evidence type="ECO:0000256" key="9">
    <source>
        <dbReference type="ARBA" id="ARBA00023052"/>
    </source>
</evidence>
<keyword evidence="13" id="KW-1185">Reference proteome</keyword>
<dbReference type="PANTHER" id="PTHR43195">
    <property type="entry name" value="TRANSKETOLASE"/>
    <property type="match status" value="1"/>
</dbReference>